<dbReference type="InterPro" id="IPR010627">
    <property type="entry name" value="Prepilin_pept_A24_N"/>
</dbReference>
<comment type="function">
    <text evidence="18">Plays an essential role in type IV pili and type II pseudopili formation by proteolytically removing the leader sequence from substrate proteins and subsequently monomethylating the alpha-amino group of the newly exposed N-terminal phenylalanine.</text>
</comment>
<evidence type="ECO:0000256" key="3">
    <source>
        <dbReference type="ARBA" id="ARBA00022475"/>
    </source>
</evidence>
<protein>
    <recommendedName>
        <fullName evidence="16 18">Prepilin leader peptidase/N-methyltransferase</fullName>
        <ecNumber evidence="18">2.1.1.-</ecNumber>
        <ecNumber evidence="15 18">3.4.23.43</ecNumber>
    </recommendedName>
</protein>
<dbReference type="MEROPS" id="A24.001"/>
<evidence type="ECO:0000256" key="1">
    <source>
        <dbReference type="ARBA" id="ARBA00004429"/>
    </source>
</evidence>
<reference evidence="22 23" key="1">
    <citation type="submission" date="2006-02" db="EMBL/GenBank/DDBJ databases">
        <authorList>
            <person name="Moran M.A."/>
            <person name="Kjelleberg S."/>
            <person name="Egan S."/>
            <person name="Saunders N."/>
            <person name="Thomas T."/>
            <person name="Ferriera S."/>
            <person name="Johnson J."/>
            <person name="Kravitz S."/>
            <person name="Halpern A."/>
            <person name="Remington K."/>
            <person name="Beeson K."/>
            <person name="Tran B."/>
            <person name="Rogers Y.-H."/>
            <person name="Friedman R."/>
            <person name="Venter J.C."/>
        </authorList>
    </citation>
    <scope>NUCLEOTIDE SEQUENCE [LARGE SCALE GENOMIC DNA]</scope>
    <source>
        <strain evidence="22 23">D2</strain>
    </source>
</reference>
<proteinExistence type="inferred from homology"/>
<dbReference type="InterPro" id="IPR014032">
    <property type="entry name" value="Peptidase_A24A_bac"/>
</dbReference>
<keyword evidence="11 19" id="KW-1133">Transmembrane helix</keyword>
<keyword evidence="13 18" id="KW-0511">Multifunctional enzyme</keyword>
<keyword evidence="10 18" id="KW-0378">Hydrolase</keyword>
<dbReference type="InterPro" id="IPR050882">
    <property type="entry name" value="Prepilin_peptidase/N-MTase"/>
</dbReference>
<keyword evidence="23" id="KW-1185">Reference proteome</keyword>
<dbReference type="GO" id="GO:0032259">
    <property type="term" value="P:methylation"/>
    <property type="evidence" value="ECO:0007669"/>
    <property type="project" value="UniProtKB-KW"/>
</dbReference>
<evidence type="ECO:0000256" key="9">
    <source>
        <dbReference type="ARBA" id="ARBA00022692"/>
    </source>
</evidence>
<feature type="transmembrane region" description="Helical" evidence="19">
    <location>
        <begin position="127"/>
        <end position="144"/>
    </location>
</feature>
<dbReference type="FunFam" id="1.20.120.1220:FF:000001">
    <property type="entry name" value="Type 4 prepilin-like proteins leader peptide-processing enzyme"/>
    <property type="match status" value="1"/>
</dbReference>
<evidence type="ECO:0000256" key="11">
    <source>
        <dbReference type="ARBA" id="ARBA00022989"/>
    </source>
</evidence>
<feature type="transmembrane region" description="Helical" evidence="19">
    <location>
        <begin position="277"/>
        <end position="302"/>
    </location>
</feature>
<dbReference type="GO" id="GO:0008168">
    <property type="term" value="F:methyltransferase activity"/>
    <property type="evidence" value="ECO:0007669"/>
    <property type="project" value="UniProtKB-KW"/>
</dbReference>
<dbReference type="EC" id="3.4.23.43" evidence="15 18"/>
<dbReference type="Gene3D" id="1.20.120.1220">
    <property type="match status" value="1"/>
</dbReference>
<evidence type="ECO:0000313" key="22">
    <source>
        <dbReference type="EMBL" id="EAR29054.1"/>
    </source>
</evidence>
<keyword evidence="8" id="KW-0949">S-adenosyl-L-methionine</keyword>
<dbReference type="PANTHER" id="PTHR30487">
    <property type="entry name" value="TYPE 4 PREPILIN-LIKE PROTEINS LEADER PEPTIDE-PROCESSING ENZYME"/>
    <property type="match status" value="1"/>
</dbReference>
<evidence type="ECO:0000256" key="13">
    <source>
        <dbReference type="ARBA" id="ARBA00023268"/>
    </source>
</evidence>
<keyword evidence="6 18" id="KW-0645">Protease</keyword>
<dbReference type="Pfam" id="PF06750">
    <property type="entry name" value="A24_N_bact"/>
    <property type="match status" value="1"/>
</dbReference>
<evidence type="ECO:0000256" key="8">
    <source>
        <dbReference type="ARBA" id="ARBA00022691"/>
    </source>
</evidence>
<evidence type="ECO:0000256" key="18">
    <source>
        <dbReference type="RuleBase" id="RU003794"/>
    </source>
</evidence>
<accession>A4C8Y9</accession>
<evidence type="ECO:0000256" key="12">
    <source>
        <dbReference type="ARBA" id="ARBA00023136"/>
    </source>
</evidence>
<dbReference type="EC" id="2.1.1.-" evidence="18"/>
<dbReference type="Proteomes" id="UP000006201">
    <property type="component" value="Unassembled WGS sequence"/>
</dbReference>
<sequence length="305" mass="33560">MDSLMLQELITLYQQQACFFYLTIALVSLAVGSFLNVVIYRLPVMMQNEWQQDCRLLLEDELPKNQLDANNTETPATIFNLAVPASTCPKCSSKIKAWQNIPVISWLILRGKCAYCKNPISMRYPSIELLTMVASLTVAAVLGVTEQTVLYLGVTWALIALIFIDIDHMLLPDQITLPLLWLGLLASIFGLTIEPAQAIIGAALGYLSFWSVYWLFKLATGKEGMGYGDFKLMAVFGALLGWQALPMIILLSSLVGAVIGITLLSIQGKDKATPIPFGPYIAIAGWVAILWGTEISIAYYSLILA</sequence>
<keyword evidence="3" id="KW-1003">Cell membrane</keyword>
<evidence type="ECO:0000256" key="7">
    <source>
        <dbReference type="ARBA" id="ARBA00022679"/>
    </source>
</evidence>
<dbReference type="eggNOG" id="COG1989">
    <property type="taxonomic scope" value="Bacteria"/>
</dbReference>
<evidence type="ECO:0000256" key="19">
    <source>
        <dbReference type="SAM" id="Phobius"/>
    </source>
</evidence>
<feature type="transmembrane region" description="Helical" evidence="19">
    <location>
        <begin position="20"/>
        <end position="42"/>
    </location>
</feature>
<keyword evidence="9 18" id="KW-0812">Transmembrane</keyword>
<evidence type="ECO:0000256" key="14">
    <source>
        <dbReference type="ARBA" id="ARBA00050401"/>
    </source>
</evidence>
<dbReference type="InterPro" id="IPR000045">
    <property type="entry name" value="Prepilin_IV_endopep_pep"/>
</dbReference>
<dbReference type="AlphaFoldDB" id="A4C8Y9"/>
<dbReference type="PRINTS" id="PR00864">
    <property type="entry name" value="PREPILNPTASE"/>
</dbReference>
<evidence type="ECO:0000313" key="23">
    <source>
        <dbReference type="Proteomes" id="UP000006201"/>
    </source>
</evidence>
<evidence type="ECO:0000256" key="4">
    <source>
        <dbReference type="ARBA" id="ARBA00022519"/>
    </source>
</evidence>
<dbReference type="GO" id="GO:0005886">
    <property type="term" value="C:plasma membrane"/>
    <property type="evidence" value="ECO:0007669"/>
    <property type="project" value="UniProtKB-SubCell"/>
</dbReference>
<keyword evidence="7 18" id="KW-0808">Transferase</keyword>
<comment type="subcellular location">
    <subcellularLocation>
        <location evidence="1">Cell inner membrane</location>
        <topology evidence="1">Multi-pass membrane protein</topology>
    </subcellularLocation>
    <subcellularLocation>
        <location evidence="18">Cell membrane</location>
        <topology evidence="18">Multi-pass membrane protein</topology>
    </subcellularLocation>
</comment>
<dbReference type="PANTHER" id="PTHR30487:SF0">
    <property type="entry name" value="PREPILIN LEADER PEPTIDASE_N-METHYLTRANSFERASE-RELATED"/>
    <property type="match status" value="1"/>
</dbReference>
<gene>
    <name evidence="22" type="ORF">PTD2_08419</name>
</gene>
<dbReference type="GO" id="GO:0006465">
    <property type="term" value="P:signal peptide processing"/>
    <property type="evidence" value="ECO:0007669"/>
    <property type="project" value="TreeGrafter"/>
</dbReference>
<dbReference type="HOGENOM" id="CLU_057101_0_0_6"/>
<name>A4C8Y9_9GAMM</name>
<feature type="transmembrane region" description="Helical" evidence="19">
    <location>
        <begin position="232"/>
        <end position="265"/>
    </location>
</feature>
<feature type="domain" description="Prepilin peptidase A24 N-terminal" evidence="21">
    <location>
        <begin position="27"/>
        <end position="139"/>
    </location>
</feature>
<evidence type="ECO:0000256" key="5">
    <source>
        <dbReference type="ARBA" id="ARBA00022603"/>
    </source>
</evidence>
<keyword evidence="5 18" id="KW-0489">Methyltransferase</keyword>
<feature type="domain" description="Prepilin type IV endopeptidase peptidase" evidence="20">
    <location>
        <begin position="154"/>
        <end position="261"/>
    </location>
</feature>
<keyword evidence="4" id="KW-0997">Cell inner membrane</keyword>
<evidence type="ECO:0000256" key="16">
    <source>
        <dbReference type="ARBA" id="ARBA00071870"/>
    </source>
</evidence>
<comment type="similarity">
    <text evidence="2 17">Belongs to the peptidase A24 family.</text>
</comment>
<feature type="transmembrane region" description="Helical" evidence="19">
    <location>
        <begin position="150"/>
        <end position="168"/>
    </location>
</feature>
<keyword evidence="12 19" id="KW-0472">Membrane</keyword>
<feature type="transmembrane region" description="Helical" evidence="19">
    <location>
        <begin position="199"/>
        <end position="220"/>
    </location>
</feature>
<dbReference type="OrthoDB" id="9789291at2"/>
<organism evidence="22 23">
    <name type="scientific">Pseudoalteromonas tunicata D2</name>
    <dbReference type="NCBI Taxonomy" id="87626"/>
    <lineage>
        <taxon>Bacteria</taxon>
        <taxon>Pseudomonadati</taxon>
        <taxon>Pseudomonadota</taxon>
        <taxon>Gammaproteobacteria</taxon>
        <taxon>Alteromonadales</taxon>
        <taxon>Pseudoalteromonadaceae</taxon>
        <taxon>Pseudoalteromonas</taxon>
    </lineage>
</organism>
<comment type="catalytic activity">
    <reaction evidence="14 18">
        <text>Typically cleaves a -Gly-|-Phe- bond to release an N-terminal, basic peptide of 5-8 residues from type IV prepilin, and then N-methylates the new N-terminal amino group, the methyl donor being S-adenosyl-L-methionine.</text>
        <dbReference type="EC" id="3.4.23.43"/>
    </reaction>
</comment>
<dbReference type="GO" id="GO:0004190">
    <property type="term" value="F:aspartic-type endopeptidase activity"/>
    <property type="evidence" value="ECO:0007669"/>
    <property type="project" value="UniProtKB-EC"/>
</dbReference>
<dbReference type="EMBL" id="AAOH01000003">
    <property type="protein sequence ID" value="EAR29054.1"/>
    <property type="molecule type" value="Genomic_DNA"/>
</dbReference>
<dbReference type="Pfam" id="PF01478">
    <property type="entry name" value="Peptidase_A24"/>
    <property type="match status" value="1"/>
</dbReference>
<evidence type="ECO:0000256" key="6">
    <source>
        <dbReference type="ARBA" id="ARBA00022670"/>
    </source>
</evidence>
<evidence type="ECO:0000256" key="2">
    <source>
        <dbReference type="ARBA" id="ARBA00005801"/>
    </source>
</evidence>
<evidence type="ECO:0000256" key="17">
    <source>
        <dbReference type="RuleBase" id="RU003793"/>
    </source>
</evidence>
<feature type="transmembrane region" description="Helical" evidence="19">
    <location>
        <begin position="175"/>
        <end position="193"/>
    </location>
</feature>
<comment type="caution">
    <text evidence="22">The sequence shown here is derived from an EMBL/GenBank/DDBJ whole genome shotgun (WGS) entry which is preliminary data.</text>
</comment>
<evidence type="ECO:0000259" key="21">
    <source>
        <dbReference type="Pfam" id="PF06750"/>
    </source>
</evidence>
<evidence type="ECO:0000256" key="15">
    <source>
        <dbReference type="ARBA" id="ARBA00067082"/>
    </source>
</evidence>
<evidence type="ECO:0000256" key="10">
    <source>
        <dbReference type="ARBA" id="ARBA00022801"/>
    </source>
</evidence>
<dbReference type="STRING" id="87626.PTD2_08419"/>
<evidence type="ECO:0000259" key="20">
    <source>
        <dbReference type="Pfam" id="PF01478"/>
    </source>
</evidence>